<comment type="caution">
    <text evidence="3">The sequence shown here is derived from an EMBL/GenBank/DDBJ whole genome shotgun (WGS) entry which is preliminary data.</text>
</comment>
<protein>
    <submittedName>
        <fullName evidence="3">Thioesterase family protein</fullName>
    </submittedName>
</protein>
<sequence length="260" mass="27744">MPNLSELLSSFDARKGVLLPDSWRQGRTAYGGIVTALGISAALQSHATPLPPLRAMQVNFIGPAVGQLTFAPQVLREGKSVVSLGVDVFAEGALAARLMGVFGRARESGIVHDFGDFPDVPGVDDCRELNAAAAPFVPAFLQNFQLKPAGGAMPVSAAAFPEQLAWVRHRDAQGVDPAIALAAMGDAMPPAAFTAYRAPAPVSSINWSFELLDPAPAGEWFLLRSFSQHARDGYSSQDMQVWNAQRQLVMRGRQSVAIFS</sequence>
<gene>
    <name evidence="3" type="ORF">VA603_17330</name>
</gene>
<evidence type="ECO:0000313" key="3">
    <source>
        <dbReference type="EMBL" id="MEA5669299.1"/>
    </source>
</evidence>
<dbReference type="Pfam" id="PF20789">
    <property type="entry name" value="4HBT_3C"/>
    <property type="match status" value="1"/>
</dbReference>
<reference evidence="3 4" key="1">
    <citation type="submission" date="2023-12" db="EMBL/GenBank/DDBJ databases">
        <title>Stenotrophomonas guangdongensis sp. nov., isolated from wilted pepper plants (Capsicum annuum).</title>
        <authorList>
            <person name="Qiu M."/>
            <person name="Li Y."/>
            <person name="Liu Q."/>
            <person name="Zhang X."/>
            <person name="Huang Y."/>
            <person name="Guo R."/>
            <person name="Hu M."/>
            <person name="Zhou J."/>
            <person name="Zhou X."/>
        </authorList>
    </citation>
    <scope>NUCLEOTIDE SEQUENCE [LARGE SCALE GENOMIC DNA]</scope>
    <source>
        <strain evidence="3 4">MH1</strain>
    </source>
</reference>
<dbReference type="Pfam" id="PF13622">
    <property type="entry name" value="4HBT_3"/>
    <property type="match status" value="1"/>
</dbReference>
<feature type="domain" description="Acyl-CoA thioesterase-like C-terminal" evidence="2">
    <location>
        <begin position="124"/>
        <end position="257"/>
    </location>
</feature>
<dbReference type="RefSeq" id="WP_132864208.1">
    <property type="nucleotide sequence ID" value="NZ_JAYFUH010000249.1"/>
</dbReference>
<dbReference type="InterPro" id="IPR049449">
    <property type="entry name" value="TesB_ACOT8-like_N"/>
</dbReference>
<evidence type="ECO:0000259" key="1">
    <source>
        <dbReference type="Pfam" id="PF13622"/>
    </source>
</evidence>
<dbReference type="EMBL" id="JAYFUH010000249">
    <property type="protein sequence ID" value="MEA5669299.1"/>
    <property type="molecule type" value="Genomic_DNA"/>
</dbReference>
<evidence type="ECO:0000259" key="2">
    <source>
        <dbReference type="Pfam" id="PF20789"/>
    </source>
</evidence>
<keyword evidence="4" id="KW-1185">Reference proteome</keyword>
<proteinExistence type="predicted"/>
<dbReference type="InterPro" id="IPR029069">
    <property type="entry name" value="HotDog_dom_sf"/>
</dbReference>
<dbReference type="InterPro" id="IPR042171">
    <property type="entry name" value="Acyl-CoA_hotdog"/>
</dbReference>
<dbReference type="Proteomes" id="UP001301653">
    <property type="component" value="Unassembled WGS sequence"/>
</dbReference>
<dbReference type="SUPFAM" id="SSF54637">
    <property type="entry name" value="Thioesterase/thiol ester dehydrase-isomerase"/>
    <property type="match status" value="2"/>
</dbReference>
<dbReference type="InterPro" id="IPR049450">
    <property type="entry name" value="ACOT8-like_C"/>
</dbReference>
<feature type="domain" description="Acyl-CoA thioesterase-like N-terminal HotDog" evidence="1">
    <location>
        <begin position="19"/>
        <end position="103"/>
    </location>
</feature>
<accession>A0ABU5V996</accession>
<name>A0ABU5V996_9GAMM</name>
<evidence type="ECO:0000313" key="4">
    <source>
        <dbReference type="Proteomes" id="UP001301653"/>
    </source>
</evidence>
<organism evidence="3 4">
    <name type="scientific">Stenotrophomonas capsici</name>
    <dbReference type="NCBI Taxonomy" id="3110230"/>
    <lineage>
        <taxon>Bacteria</taxon>
        <taxon>Pseudomonadati</taxon>
        <taxon>Pseudomonadota</taxon>
        <taxon>Gammaproteobacteria</taxon>
        <taxon>Lysobacterales</taxon>
        <taxon>Lysobacteraceae</taxon>
        <taxon>Stenotrophomonas</taxon>
    </lineage>
</organism>
<dbReference type="Gene3D" id="2.40.160.210">
    <property type="entry name" value="Acyl-CoA thioesterase, double hotdog domain"/>
    <property type="match status" value="1"/>
</dbReference>